<evidence type="ECO:0008006" key="3">
    <source>
        <dbReference type="Google" id="ProtNLM"/>
    </source>
</evidence>
<keyword evidence="2" id="KW-1185">Reference proteome</keyword>
<evidence type="ECO:0000313" key="1">
    <source>
        <dbReference type="EMBL" id="MEE8657584.1"/>
    </source>
</evidence>
<proteinExistence type="predicted"/>
<dbReference type="Proteomes" id="UP001312908">
    <property type="component" value="Unassembled WGS sequence"/>
</dbReference>
<protein>
    <recommendedName>
        <fullName evidence="3">Fluoride ion transporter CrcB</fullName>
    </recommendedName>
</protein>
<reference evidence="1 2" key="1">
    <citation type="submission" date="2023-10" db="EMBL/GenBank/DDBJ databases">
        <title>Sorlinia euscelidii gen. nov., sp. nov., an acetic acid bacteria isolated from the gut of Euscelidius variegatus emitter.</title>
        <authorList>
            <person name="Michoud G."/>
            <person name="Marasco R."/>
            <person name="Seferji K."/>
            <person name="Gonella E."/>
            <person name="Garuglieri E."/>
            <person name="Alma A."/>
            <person name="Mapelli F."/>
            <person name="Borin S."/>
            <person name="Daffonchio D."/>
            <person name="Crotti E."/>
        </authorList>
    </citation>
    <scope>NUCLEOTIDE SEQUENCE [LARGE SCALE GENOMIC DNA]</scope>
    <source>
        <strain evidence="1 2">EV16P</strain>
    </source>
</reference>
<gene>
    <name evidence="1" type="ORF">DOFOFD_00935</name>
</gene>
<organism evidence="1 2">
    <name type="scientific">Sorlinia euscelidii</name>
    <dbReference type="NCBI Taxonomy" id="3081148"/>
    <lineage>
        <taxon>Bacteria</taxon>
        <taxon>Pseudomonadati</taxon>
        <taxon>Pseudomonadota</taxon>
        <taxon>Alphaproteobacteria</taxon>
        <taxon>Acetobacterales</taxon>
        <taxon>Acetobacteraceae</taxon>
        <taxon>Sorlinia</taxon>
    </lineage>
</organism>
<dbReference type="EMBL" id="JAWJZY010000001">
    <property type="protein sequence ID" value="MEE8657584.1"/>
    <property type="molecule type" value="Genomic_DNA"/>
</dbReference>
<comment type="caution">
    <text evidence="1">The sequence shown here is derived from an EMBL/GenBank/DDBJ whole genome shotgun (WGS) entry which is preliminary data.</text>
</comment>
<sequence length="55" mass="6035">MSFISCLLVMIGGAIGTLGRFLVGYASRSISHEFPWGLFWASTWSDHLSSVFSAH</sequence>
<evidence type="ECO:0000313" key="2">
    <source>
        <dbReference type="Proteomes" id="UP001312908"/>
    </source>
</evidence>
<name>A0ABU7U153_9PROT</name>
<accession>A0ABU7U153</accession>